<evidence type="ECO:0000256" key="1">
    <source>
        <dbReference type="SAM" id="MobiDB-lite"/>
    </source>
</evidence>
<feature type="region of interest" description="Disordered" evidence="1">
    <location>
        <begin position="79"/>
        <end position="113"/>
    </location>
</feature>
<dbReference type="EMBL" id="CM026426">
    <property type="protein sequence ID" value="KAG0574099.1"/>
    <property type="molecule type" value="Genomic_DNA"/>
</dbReference>
<sequence>MQRNLTLNAKPKVLVQSPPSRNPQTQAHGINPKEHTQNPKPPKPHHTLNNIKNFLSNTTPCSVSLHSYTPHIHRKTSLRIQQRAFKDPQRLPKDSEITHLKLNGAQSIETQNC</sequence>
<reference evidence="2" key="1">
    <citation type="submission" date="2020-06" db="EMBL/GenBank/DDBJ databases">
        <title>WGS assembly of Ceratodon purpureus strain R40.</title>
        <authorList>
            <person name="Carey S.B."/>
            <person name="Jenkins J."/>
            <person name="Shu S."/>
            <person name="Lovell J.T."/>
            <person name="Sreedasyam A."/>
            <person name="Maumus F."/>
            <person name="Tiley G.P."/>
            <person name="Fernandez-Pozo N."/>
            <person name="Barry K."/>
            <person name="Chen C."/>
            <person name="Wang M."/>
            <person name="Lipzen A."/>
            <person name="Daum C."/>
            <person name="Saski C.A."/>
            <person name="Payton A.C."/>
            <person name="Mcbreen J.C."/>
            <person name="Conrad R.E."/>
            <person name="Kollar L.M."/>
            <person name="Olsson S."/>
            <person name="Huttunen S."/>
            <person name="Landis J.B."/>
            <person name="Wickett N.J."/>
            <person name="Johnson M.G."/>
            <person name="Rensing S.A."/>
            <person name="Grimwood J."/>
            <person name="Schmutz J."/>
            <person name="Mcdaniel S.F."/>
        </authorList>
    </citation>
    <scope>NUCLEOTIDE SEQUENCE</scope>
    <source>
        <strain evidence="2">R40</strain>
    </source>
</reference>
<organism evidence="2 3">
    <name type="scientific">Ceratodon purpureus</name>
    <name type="common">Fire moss</name>
    <name type="synonym">Dicranum purpureum</name>
    <dbReference type="NCBI Taxonomy" id="3225"/>
    <lineage>
        <taxon>Eukaryota</taxon>
        <taxon>Viridiplantae</taxon>
        <taxon>Streptophyta</taxon>
        <taxon>Embryophyta</taxon>
        <taxon>Bryophyta</taxon>
        <taxon>Bryophytina</taxon>
        <taxon>Bryopsida</taxon>
        <taxon>Dicranidae</taxon>
        <taxon>Pseudoditrichales</taxon>
        <taxon>Ditrichaceae</taxon>
        <taxon>Ceratodon</taxon>
    </lineage>
</organism>
<keyword evidence="3" id="KW-1185">Reference proteome</keyword>
<accession>A0A8T0HTN6</accession>
<dbReference type="AlphaFoldDB" id="A0A8T0HTN6"/>
<comment type="caution">
    <text evidence="2">The sequence shown here is derived from an EMBL/GenBank/DDBJ whole genome shotgun (WGS) entry which is preliminary data.</text>
</comment>
<feature type="compositionally biased region" description="Basic and acidic residues" evidence="1">
    <location>
        <begin position="84"/>
        <end position="99"/>
    </location>
</feature>
<name>A0A8T0HTN6_CERPU</name>
<protein>
    <submittedName>
        <fullName evidence="2">Uncharacterized protein</fullName>
    </submittedName>
</protein>
<proteinExistence type="predicted"/>
<feature type="region of interest" description="Disordered" evidence="1">
    <location>
        <begin position="1"/>
        <end position="48"/>
    </location>
</feature>
<dbReference type="Proteomes" id="UP000822688">
    <property type="component" value="Chromosome V"/>
</dbReference>
<feature type="compositionally biased region" description="Polar residues" evidence="1">
    <location>
        <begin position="104"/>
        <end position="113"/>
    </location>
</feature>
<evidence type="ECO:0000313" key="3">
    <source>
        <dbReference type="Proteomes" id="UP000822688"/>
    </source>
</evidence>
<feature type="compositionally biased region" description="Polar residues" evidence="1">
    <location>
        <begin position="17"/>
        <end position="28"/>
    </location>
</feature>
<gene>
    <name evidence="2" type="ORF">KC19_VG234000</name>
</gene>
<evidence type="ECO:0000313" key="2">
    <source>
        <dbReference type="EMBL" id="KAG0574099.1"/>
    </source>
</evidence>